<evidence type="ECO:0000313" key="1">
    <source>
        <dbReference type="EMBL" id="KAA6390943.1"/>
    </source>
</evidence>
<dbReference type="AlphaFoldDB" id="A0A5J4W8K4"/>
<dbReference type="Proteomes" id="UP000324800">
    <property type="component" value="Unassembled WGS sequence"/>
</dbReference>
<accession>A0A5J4W8K4</accession>
<proteinExistence type="predicted"/>
<protein>
    <submittedName>
        <fullName evidence="1">Uncharacterized protein</fullName>
    </submittedName>
</protein>
<name>A0A5J4W8K4_9EUKA</name>
<evidence type="ECO:0000313" key="2">
    <source>
        <dbReference type="Proteomes" id="UP000324800"/>
    </source>
</evidence>
<reference evidence="1 2" key="1">
    <citation type="submission" date="2019-03" db="EMBL/GenBank/DDBJ databases">
        <title>Single cell metagenomics reveals metabolic interactions within the superorganism composed of flagellate Streblomastix strix and complex community of Bacteroidetes bacteria on its surface.</title>
        <authorList>
            <person name="Treitli S.C."/>
            <person name="Kolisko M."/>
            <person name="Husnik F."/>
            <person name="Keeling P."/>
            <person name="Hampl V."/>
        </authorList>
    </citation>
    <scope>NUCLEOTIDE SEQUENCE [LARGE SCALE GENOMIC DNA]</scope>
    <source>
        <strain evidence="1">ST1C</strain>
    </source>
</reference>
<sequence>MQDNCWYNIGDTVPDQVTPVTLAIDFDTKEDKLLNLQSNKLAINIGPFKINPVAIPIQILVVLLKQKQLVMLVMVLSIILHVIRSYGELITLDQKVHSIVGMAKSGRIQQNRLE</sequence>
<comment type="caution">
    <text evidence="1">The sequence shown here is derived from an EMBL/GenBank/DDBJ whole genome shotgun (WGS) entry which is preliminary data.</text>
</comment>
<organism evidence="1 2">
    <name type="scientific">Streblomastix strix</name>
    <dbReference type="NCBI Taxonomy" id="222440"/>
    <lineage>
        <taxon>Eukaryota</taxon>
        <taxon>Metamonada</taxon>
        <taxon>Preaxostyla</taxon>
        <taxon>Oxymonadida</taxon>
        <taxon>Streblomastigidae</taxon>
        <taxon>Streblomastix</taxon>
    </lineage>
</organism>
<gene>
    <name evidence="1" type="ORF">EZS28_013531</name>
</gene>
<dbReference type="EMBL" id="SNRW01003048">
    <property type="protein sequence ID" value="KAA6390943.1"/>
    <property type="molecule type" value="Genomic_DNA"/>
</dbReference>